<comment type="caution">
    <text evidence="3">The sequence shown here is derived from an EMBL/GenBank/DDBJ whole genome shotgun (WGS) entry which is preliminary data.</text>
</comment>
<protein>
    <submittedName>
        <fullName evidence="3">Uncharacterized protein (DUF58 family)</fullName>
    </submittedName>
</protein>
<feature type="transmembrane region" description="Helical" evidence="1">
    <location>
        <begin position="48"/>
        <end position="69"/>
    </location>
</feature>
<dbReference type="PANTHER" id="PTHR33608:SF14">
    <property type="entry name" value="POSSIBLE CONSERVED SECRETED PROTEIN"/>
    <property type="match status" value="1"/>
</dbReference>
<keyword evidence="1" id="KW-0812">Transmembrane</keyword>
<dbReference type="OrthoDB" id="9776116at2"/>
<feature type="domain" description="DUF58" evidence="2">
    <location>
        <begin position="206"/>
        <end position="385"/>
    </location>
</feature>
<dbReference type="InterPro" id="IPR002881">
    <property type="entry name" value="DUF58"/>
</dbReference>
<evidence type="ECO:0000313" key="4">
    <source>
        <dbReference type="Proteomes" id="UP000282454"/>
    </source>
</evidence>
<accession>A0A421AXH7</accession>
<keyword evidence="4" id="KW-1185">Reference proteome</keyword>
<keyword evidence="1" id="KW-1133">Transmembrane helix</keyword>
<proteinExistence type="predicted"/>
<dbReference type="Pfam" id="PF01882">
    <property type="entry name" value="DUF58"/>
    <property type="match status" value="1"/>
</dbReference>
<dbReference type="PANTHER" id="PTHR33608">
    <property type="entry name" value="BLL2464 PROTEIN"/>
    <property type="match status" value="1"/>
</dbReference>
<dbReference type="RefSeq" id="WP_121393789.1">
    <property type="nucleotide sequence ID" value="NZ_RCDD01000006.1"/>
</dbReference>
<sequence length="441" mass="46000">MSRVRGFLTARQVAGRAGWRGTDALFRGAVGGLGLVGVGVVLHRIDLVVIGVPLLLATVAALAVPVGGVPVPRIAPLPRSVEAGDGARAVITVDAGAGVEFVAIRLPTPGGVALGPVQLVPGGARTLRAAVRWNAWGEGVDLRPDHLAAGRDALLISGPVVGVETRRTVLPPVVPLDPGPLPPRVSGLVGAHRSRRAGDGVELRAVRPFHPGDRLRRIDWRVTLRAGAATGDPLAVPHVREQHAEVDADLVLVLDSLADVTADLADWSTSVPGVQVRPGGSLDTAVRAAASLAAVYLRQGDRVGLIDLGHPQLSLPPGIGLRQLTRLRHQLVACSRASGRASRPVLLPRQIPPGAVVVFLSPFLDDATATAATTTARHHLVIAVDTLPSPLVADTHTPWGEVVRQILTAEHHARRNALRANGVAVVTTPEAVPATLRRVRP</sequence>
<feature type="transmembrane region" description="Helical" evidence="1">
    <location>
        <begin position="24"/>
        <end position="42"/>
    </location>
</feature>
<evidence type="ECO:0000313" key="3">
    <source>
        <dbReference type="EMBL" id="RLK54498.1"/>
    </source>
</evidence>
<keyword evidence="1" id="KW-0472">Membrane</keyword>
<name>A0A421AXH7_9PSEU</name>
<organism evidence="3 4">
    <name type="scientific">Actinokineospora cianjurensis</name>
    <dbReference type="NCBI Taxonomy" id="585224"/>
    <lineage>
        <taxon>Bacteria</taxon>
        <taxon>Bacillati</taxon>
        <taxon>Actinomycetota</taxon>
        <taxon>Actinomycetes</taxon>
        <taxon>Pseudonocardiales</taxon>
        <taxon>Pseudonocardiaceae</taxon>
        <taxon>Actinokineospora</taxon>
    </lineage>
</organism>
<evidence type="ECO:0000256" key="1">
    <source>
        <dbReference type="SAM" id="Phobius"/>
    </source>
</evidence>
<dbReference type="EMBL" id="RCDD01000006">
    <property type="protein sequence ID" value="RLK54498.1"/>
    <property type="molecule type" value="Genomic_DNA"/>
</dbReference>
<dbReference type="AlphaFoldDB" id="A0A421AXH7"/>
<gene>
    <name evidence="3" type="ORF">CLV68_5530</name>
</gene>
<reference evidence="3 4" key="1">
    <citation type="submission" date="2018-10" db="EMBL/GenBank/DDBJ databases">
        <title>Genomic Encyclopedia of Archaeal and Bacterial Type Strains, Phase II (KMG-II): from individual species to whole genera.</title>
        <authorList>
            <person name="Goeker M."/>
        </authorList>
    </citation>
    <scope>NUCLEOTIDE SEQUENCE [LARGE SCALE GENOMIC DNA]</scope>
    <source>
        <strain evidence="3 4">DSM 45657</strain>
    </source>
</reference>
<evidence type="ECO:0000259" key="2">
    <source>
        <dbReference type="Pfam" id="PF01882"/>
    </source>
</evidence>
<dbReference type="Proteomes" id="UP000282454">
    <property type="component" value="Unassembled WGS sequence"/>
</dbReference>